<gene>
    <name evidence="2" type="ORF">ACFQ4E_06785</name>
</gene>
<evidence type="ECO:0000313" key="2">
    <source>
        <dbReference type="EMBL" id="MFD1342118.1"/>
    </source>
</evidence>
<organism evidence="2 3">
    <name type="scientific">Litorisediminicola beolgyonensis</name>
    <dbReference type="NCBI Taxonomy" id="1173614"/>
    <lineage>
        <taxon>Bacteria</taxon>
        <taxon>Pseudomonadati</taxon>
        <taxon>Pseudomonadota</taxon>
        <taxon>Alphaproteobacteria</taxon>
        <taxon>Rhodobacterales</taxon>
        <taxon>Paracoccaceae</taxon>
        <taxon>Litorisediminicola</taxon>
    </lineage>
</organism>
<evidence type="ECO:0000256" key="1">
    <source>
        <dbReference type="SAM" id="SignalP"/>
    </source>
</evidence>
<sequence length="303" mass="31644">MNRTLLFAAALLAATPALAREPGTPAVMPSGATMGVPVGANFPVPGFYLSSRSALVRGKVYDDTGTDTGQSLDVNVTAVQLHWTPGVEILGGTYRAMGIMAFQDLDFAVGGTSVGKNTSVSDLTISPLNIHWMVAPGVFTTVGLGFSLPLGEFEPAGPGAGPNGGLGAPALALNAGFSYLRDGWNLSADVNYFIHGENEDTGYRSGNEVLANFTAMRGFGESGWSAGAIGYWRDQVSDDKNNGTAYGGFTAGRVKETAIGVAVAKRFGPTEIYADYTWNTHAENTVGADTFRLNITFPLGGKK</sequence>
<feature type="signal peptide" evidence="1">
    <location>
        <begin position="1"/>
        <end position="19"/>
    </location>
</feature>
<proteinExistence type="predicted"/>
<comment type="caution">
    <text evidence="2">The sequence shown here is derived from an EMBL/GenBank/DDBJ whole genome shotgun (WGS) entry which is preliminary data.</text>
</comment>
<name>A0ABW3ZGF2_9RHOB</name>
<keyword evidence="3" id="KW-1185">Reference proteome</keyword>
<dbReference type="EMBL" id="JBHTMU010000008">
    <property type="protein sequence ID" value="MFD1342118.1"/>
    <property type="molecule type" value="Genomic_DNA"/>
</dbReference>
<feature type="chain" id="PRO_5045811617" evidence="1">
    <location>
        <begin position="20"/>
        <end position="303"/>
    </location>
</feature>
<dbReference type="Pfam" id="PF13557">
    <property type="entry name" value="Phenol_MetA_deg"/>
    <property type="match status" value="1"/>
</dbReference>
<accession>A0ABW3ZGF2</accession>
<dbReference type="RefSeq" id="WP_386802177.1">
    <property type="nucleotide sequence ID" value="NZ_JBHTMU010000008.1"/>
</dbReference>
<dbReference type="Proteomes" id="UP001597135">
    <property type="component" value="Unassembled WGS sequence"/>
</dbReference>
<keyword evidence="1" id="KW-0732">Signal</keyword>
<protein>
    <submittedName>
        <fullName evidence="2">Transporter</fullName>
    </submittedName>
</protein>
<dbReference type="InterPro" id="IPR025737">
    <property type="entry name" value="FApF"/>
</dbReference>
<evidence type="ECO:0000313" key="3">
    <source>
        <dbReference type="Proteomes" id="UP001597135"/>
    </source>
</evidence>
<reference evidence="3" key="1">
    <citation type="journal article" date="2019" name="Int. J. Syst. Evol. Microbiol.">
        <title>The Global Catalogue of Microorganisms (GCM) 10K type strain sequencing project: providing services to taxonomists for standard genome sequencing and annotation.</title>
        <authorList>
            <consortium name="The Broad Institute Genomics Platform"/>
            <consortium name="The Broad Institute Genome Sequencing Center for Infectious Disease"/>
            <person name="Wu L."/>
            <person name="Ma J."/>
        </authorList>
    </citation>
    <scope>NUCLEOTIDE SEQUENCE [LARGE SCALE GENOMIC DNA]</scope>
    <source>
        <strain evidence="3">CCUG 62953</strain>
    </source>
</reference>